<sequence>MFLKGFKQKSAKKILDKQLRISREISKQKIKTIGVLVDATVISEFSYFKELATLFEIPKANIELLYYHPNKKEALLIGDNAVHDGVLGFGGKLNHEIANKFLGTSFDALLNYYPEDKLLLNLLSVRSKAKFKIGFVGTNELMNDLAIKTSISNIDVFTKELKKYLPILNQI</sequence>
<dbReference type="EMBL" id="JBHTJM010000002">
    <property type="protein sequence ID" value="MFD0962777.1"/>
    <property type="molecule type" value="Genomic_DNA"/>
</dbReference>
<name>A0ABW3HZL4_9FLAO</name>
<accession>A0ABW3HZL4</accession>
<proteinExistence type="predicted"/>
<protein>
    <submittedName>
        <fullName evidence="1">DUF6913 domain-containing protein</fullName>
    </submittedName>
</protein>
<gene>
    <name evidence="1" type="ORF">ACFQ1O_02020</name>
</gene>
<comment type="caution">
    <text evidence="1">The sequence shown here is derived from an EMBL/GenBank/DDBJ whole genome shotgun (WGS) entry which is preliminary data.</text>
</comment>
<organism evidence="1 2">
    <name type="scientific">Pseudofulvibacter geojedonensis</name>
    <dbReference type="NCBI Taxonomy" id="1123758"/>
    <lineage>
        <taxon>Bacteria</taxon>
        <taxon>Pseudomonadati</taxon>
        <taxon>Bacteroidota</taxon>
        <taxon>Flavobacteriia</taxon>
        <taxon>Flavobacteriales</taxon>
        <taxon>Flavobacteriaceae</taxon>
        <taxon>Pseudofulvibacter</taxon>
    </lineage>
</organism>
<reference evidence="2" key="1">
    <citation type="journal article" date="2019" name="Int. J. Syst. Evol. Microbiol.">
        <title>The Global Catalogue of Microorganisms (GCM) 10K type strain sequencing project: providing services to taxonomists for standard genome sequencing and annotation.</title>
        <authorList>
            <consortium name="The Broad Institute Genomics Platform"/>
            <consortium name="The Broad Institute Genome Sequencing Center for Infectious Disease"/>
            <person name="Wu L."/>
            <person name="Ma J."/>
        </authorList>
    </citation>
    <scope>NUCLEOTIDE SEQUENCE [LARGE SCALE GENOMIC DNA]</scope>
    <source>
        <strain evidence="2">CCUG 62114</strain>
    </source>
</reference>
<dbReference type="InterPro" id="IPR054207">
    <property type="entry name" value="DUF6913"/>
</dbReference>
<keyword evidence="2" id="KW-1185">Reference proteome</keyword>
<dbReference type="Proteomes" id="UP001596997">
    <property type="component" value="Unassembled WGS sequence"/>
</dbReference>
<evidence type="ECO:0000313" key="2">
    <source>
        <dbReference type="Proteomes" id="UP001596997"/>
    </source>
</evidence>
<dbReference type="RefSeq" id="WP_377712784.1">
    <property type="nucleotide sequence ID" value="NZ_JBHTJM010000002.1"/>
</dbReference>
<dbReference type="Pfam" id="PF21857">
    <property type="entry name" value="DUF6913"/>
    <property type="match status" value="1"/>
</dbReference>
<evidence type="ECO:0000313" key="1">
    <source>
        <dbReference type="EMBL" id="MFD0962777.1"/>
    </source>
</evidence>